<organism evidence="10 11">
    <name type="scientific">Candidatus Kerfeldbacteria bacterium CG08_land_8_20_14_0_20_43_14</name>
    <dbReference type="NCBI Taxonomy" id="2014246"/>
    <lineage>
        <taxon>Bacteria</taxon>
        <taxon>Candidatus Kerfeldiibacteriota</taxon>
    </lineage>
</organism>
<evidence type="ECO:0000313" key="10">
    <source>
        <dbReference type="EMBL" id="PIS40657.1"/>
    </source>
</evidence>
<feature type="domain" description="ABC3 transporter permease C-terminal" evidence="8">
    <location>
        <begin position="286"/>
        <end position="399"/>
    </location>
</feature>
<evidence type="ECO:0000256" key="6">
    <source>
        <dbReference type="ARBA" id="ARBA00038076"/>
    </source>
</evidence>
<evidence type="ECO:0000259" key="8">
    <source>
        <dbReference type="Pfam" id="PF02687"/>
    </source>
</evidence>
<reference evidence="11" key="1">
    <citation type="submission" date="2017-09" db="EMBL/GenBank/DDBJ databases">
        <title>Depth-based differentiation of microbial function through sediment-hosted aquifers and enrichment of novel symbionts in the deep terrestrial subsurface.</title>
        <authorList>
            <person name="Probst A.J."/>
            <person name="Ladd B."/>
            <person name="Jarett J.K."/>
            <person name="Geller-Mcgrath D.E."/>
            <person name="Sieber C.M.K."/>
            <person name="Emerson J.B."/>
            <person name="Anantharaman K."/>
            <person name="Thomas B.C."/>
            <person name="Malmstrom R."/>
            <person name="Stieglmeier M."/>
            <person name="Klingl A."/>
            <person name="Woyke T."/>
            <person name="Ryan C.M."/>
            <person name="Banfield J.F."/>
        </authorList>
    </citation>
    <scope>NUCLEOTIDE SEQUENCE [LARGE SCALE GENOMIC DNA]</scope>
</reference>
<protein>
    <submittedName>
        <fullName evidence="10">Multidrug ABC transporter substrate-binding protein</fullName>
    </submittedName>
</protein>
<sequence length="406" mass="42497">MTLGDLFSETSSNLFGNKVRSGLTMLGIVIGISSVIVLVGVGQGATQKVTSNISSLGSNLITISPGSSRNAGPVSGGAGSATTLTVDDAKALKSQMTFAATIAVELTRRYQITYKGNNTNAQVVGTEAAYSTIRNVGVASGAFITDQQSQNYAKVAVIGSNIRDELFGVDTDPIGLVIKINKIQFKVIGVTATKGGSGINTSDNSIYVPINTAQRFLAGKASISSIDIQAKDKNSLSQAQQEATNILLVRHNIFDSSSADFRVQNQADLVSSLTSVTSTLTLLLGAIAGISLLVGGIGIMNMMLTTVTERTKEIGLRKAIGAKSRDISWQFLMEATLMTFIGGIIGVLLGWALAAIFTKTGLITAVVTWGSVILAFGVAALVGIVFGYYPARRAARLKPIEALKYE</sequence>
<dbReference type="AlphaFoldDB" id="A0A2H0YQ88"/>
<comment type="subcellular location">
    <subcellularLocation>
        <location evidence="1">Cell membrane</location>
        <topology evidence="1">Multi-pass membrane protein</topology>
    </subcellularLocation>
</comment>
<evidence type="ECO:0000256" key="1">
    <source>
        <dbReference type="ARBA" id="ARBA00004651"/>
    </source>
</evidence>
<accession>A0A2H0YQ88</accession>
<dbReference type="InterPro" id="IPR025857">
    <property type="entry name" value="MacB_PCD"/>
</dbReference>
<dbReference type="Pfam" id="PF02687">
    <property type="entry name" value="FtsX"/>
    <property type="match status" value="1"/>
</dbReference>
<evidence type="ECO:0000256" key="4">
    <source>
        <dbReference type="ARBA" id="ARBA00022989"/>
    </source>
</evidence>
<dbReference type="Proteomes" id="UP000236845">
    <property type="component" value="Unassembled WGS sequence"/>
</dbReference>
<evidence type="ECO:0000256" key="2">
    <source>
        <dbReference type="ARBA" id="ARBA00022475"/>
    </source>
</evidence>
<feature type="transmembrane region" description="Helical" evidence="7">
    <location>
        <begin position="280"/>
        <end position="304"/>
    </location>
</feature>
<evidence type="ECO:0000259" key="9">
    <source>
        <dbReference type="Pfam" id="PF12704"/>
    </source>
</evidence>
<dbReference type="InterPro" id="IPR050250">
    <property type="entry name" value="Macrolide_Exporter_MacB"/>
</dbReference>
<keyword evidence="3 7" id="KW-0812">Transmembrane</keyword>
<feature type="transmembrane region" description="Helical" evidence="7">
    <location>
        <begin position="363"/>
        <end position="389"/>
    </location>
</feature>
<gene>
    <name evidence="10" type="ORF">COT26_02140</name>
</gene>
<dbReference type="PANTHER" id="PTHR30572">
    <property type="entry name" value="MEMBRANE COMPONENT OF TRANSPORTER-RELATED"/>
    <property type="match status" value="1"/>
</dbReference>
<evidence type="ECO:0000256" key="3">
    <source>
        <dbReference type="ARBA" id="ARBA00022692"/>
    </source>
</evidence>
<comment type="caution">
    <text evidence="10">The sequence shown here is derived from an EMBL/GenBank/DDBJ whole genome shotgun (WGS) entry which is preliminary data.</text>
</comment>
<name>A0A2H0YQ88_9BACT</name>
<dbReference type="Pfam" id="PF12704">
    <property type="entry name" value="MacB_PCD"/>
    <property type="match status" value="1"/>
</dbReference>
<dbReference type="PANTHER" id="PTHR30572:SF4">
    <property type="entry name" value="ABC TRANSPORTER PERMEASE YTRF"/>
    <property type="match status" value="1"/>
</dbReference>
<comment type="similarity">
    <text evidence="6">Belongs to the ABC-4 integral membrane protein family.</text>
</comment>
<feature type="domain" description="MacB-like periplasmic core" evidence="9">
    <location>
        <begin position="21"/>
        <end position="245"/>
    </location>
</feature>
<dbReference type="GO" id="GO:0022857">
    <property type="term" value="F:transmembrane transporter activity"/>
    <property type="evidence" value="ECO:0007669"/>
    <property type="project" value="TreeGrafter"/>
</dbReference>
<dbReference type="GO" id="GO:0005886">
    <property type="term" value="C:plasma membrane"/>
    <property type="evidence" value="ECO:0007669"/>
    <property type="project" value="UniProtKB-SubCell"/>
</dbReference>
<dbReference type="EMBL" id="PEXW01000046">
    <property type="protein sequence ID" value="PIS40657.1"/>
    <property type="molecule type" value="Genomic_DNA"/>
</dbReference>
<evidence type="ECO:0000256" key="5">
    <source>
        <dbReference type="ARBA" id="ARBA00023136"/>
    </source>
</evidence>
<keyword evidence="2" id="KW-1003">Cell membrane</keyword>
<dbReference type="InterPro" id="IPR003838">
    <property type="entry name" value="ABC3_permease_C"/>
</dbReference>
<keyword evidence="4 7" id="KW-1133">Transmembrane helix</keyword>
<proteinExistence type="inferred from homology"/>
<evidence type="ECO:0000313" key="11">
    <source>
        <dbReference type="Proteomes" id="UP000236845"/>
    </source>
</evidence>
<evidence type="ECO:0000256" key="7">
    <source>
        <dbReference type="SAM" id="Phobius"/>
    </source>
</evidence>
<feature type="transmembrane region" description="Helical" evidence="7">
    <location>
        <begin position="21"/>
        <end position="42"/>
    </location>
</feature>
<keyword evidence="5 7" id="KW-0472">Membrane</keyword>
<feature type="transmembrane region" description="Helical" evidence="7">
    <location>
        <begin position="335"/>
        <end position="357"/>
    </location>
</feature>